<reference evidence="14" key="1">
    <citation type="journal article" date="2020" name="bioRxiv">
        <title>A rank-normalized archaeal taxonomy based on genome phylogeny resolves widespread incomplete and uneven classifications.</title>
        <authorList>
            <person name="Rinke C."/>
            <person name="Chuvochina M."/>
            <person name="Mussig A.J."/>
            <person name="Chaumeil P.-A."/>
            <person name="Waite D.W."/>
            <person name="Whitman W.B."/>
            <person name="Parks D.H."/>
            <person name="Hugenholtz P."/>
        </authorList>
    </citation>
    <scope>NUCLEOTIDE SEQUENCE</scope>
    <source>
        <strain evidence="14">UBA10219</strain>
    </source>
</reference>
<dbReference type="GO" id="GO:0005886">
    <property type="term" value="C:plasma membrane"/>
    <property type="evidence" value="ECO:0007669"/>
    <property type="project" value="UniProtKB-SubCell"/>
</dbReference>
<organism evidence="14 16">
    <name type="scientific">Candidatus Iainarchaeum sp</name>
    <dbReference type="NCBI Taxonomy" id="3101447"/>
    <lineage>
        <taxon>Archaea</taxon>
        <taxon>Candidatus Iainarchaeota</taxon>
        <taxon>Candidatus Iainarchaeia</taxon>
        <taxon>Candidatus Iainarchaeales</taxon>
        <taxon>Candidatus Iainarchaeaceae</taxon>
        <taxon>Candidatus Iainarchaeum</taxon>
    </lineage>
</organism>
<evidence type="ECO:0000256" key="12">
    <source>
        <dbReference type="RuleBase" id="RU362091"/>
    </source>
</evidence>
<feature type="transmembrane region" description="Helical" evidence="13">
    <location>
        <begin position="382"/>
        <end position="403"/>
    </location>
</feature>
<evidence type="ECO:0000256" key="5">
    <source>
        <dbReference type="ARBA" id="ARBA00022692"/>
    </source>
</evidence>
<keyword evidence="9" id="KW-0406">Ion transport</keyword>
<evidence type="ECO:0000256" key="11">
    <source>
        <dbReference type="ARBA" id="ARBA00023201"/>
    </source>
</evidence>
<dbReference type="InterPro" id="IPR001734">
    <property type="entry name" value="Na/solute_symporter"/>
</dbReference>
<sequence>MAVFGLAMLLITWFFTRHERLSTEDFLMAGRNVPWWMGAASIAASWIWAPALFLSSQMAYQLGLPGIFWFTAPNIVAVAIFILLAPKIRAQFQQGHTFAEFIGQKLGDQRLRKVYFFGQSFYQLMAVSVQLFAGGNLVQLLTGIPLLPAMLALAAIVLAYSWLSGLRSSIVTDVVQLAVIFVGIAIVVPSALSAGGGFEAVWAGLGGVTGKHSDLFDPGVAFSFGLVTSIGLIAGSLSDQQFWQRVFAFEKKSVVPGFMGGALLFGIVPIALSVLGFLAAAPGSGIALPEGTDASLIGVLAVAHLLPSGFLLAFLLMLLAGLASTMDSALNAFSSLYAVDAKKYVVSHDLRHPKVGMLLILAAGFLVALAAAWLPGFGLKQLFWIFGAVASSMIVPTILSLYWDKLTAKGALWGVGCSLLFGLPAFVYGNLVDSPVLIVGAALFIVTANLACCLFFSRARTPA</sequence>
<keyword evidence="5 13" id="KW-0812">Transmembrane</keyword>
<comment type="subcellular location">
    <subcellularLocation>
        <location evidence="1">Cell membrane</location>
        <topology evidence="1">Multi-pass membrane protein</topology>
    </subcellularLocation>
</comment>
<evidence type="ECO:0008006" key="17">
    <source>
        <dbReference type="Google" id="ProtNLM"/>
    </source>
</evidence>
<feature type="transmembrane region" description="Helical" evidence="13">
    <location>
        <begin position="410"/>
        <end position="429"/>
    </location>
</feature>
<feature type="transmembrane region" description="Helical" evidence="13">
    <location>
        <begin position="140"/>
        <end position="163"/>
    </location>
</feature>
<reference evidence="15" key="2">
    <citation type="submission" date="2021-03" db="EMBL/GenBank/DDBJ databases">
        <authorList>
            <person name="Jaffe A."/>
        </authorList>
    </citation>
    <scope>NUCLEOTIDE SEQUENCE</scope>
    <source>
        <strain evidence="15">RIFCSPLOWO2_01_FULL_58_19</strain>
    </source>
</reference>
<evidence type="ECO:0000256" key="6">
    <source>
        <dbReference type="ARBA" id="ARBA00022847"/>
    </source>
</evidence>
<feature type="transmembrane region" description="Helical" evidence="13">
    <location>
        <begin position="355"/>
        <end position="376"/>
    </location>
</feature>
<dbReference type="AlphaFoldDB" id="A0A7J4JGR1"/>
<dbReference type="PROSITE" id="PS50283">
    <property type="entry name" value="NA_SOLUT_SYMP_3"/>
    <property type="match status" value="1"/>
</dbReference>
<evidence type="ECO:0000256" key="7">
    <source>
        <dbReference type="ARBA" id="ARBA00022989"/>
    </source>
</evidence>
<dbReference type="InterPro" id="IPR050277">
    <property type="entry name" value="Sodium:Solute_Symporter"/>
</dbReference>
<keyword evidence="8" id="KW-0915">Sodium</keyword>
<evidence type="ECO:0000256" key="2">
    <source>
        <dbReference type="ARBA" id="ARBA00006434"/>
    </source>
</evidence>
<dbReference type="Proteomes" id="UP000678237">
    <property type="component" value="Unassembled WGS sequence"/>
</dbReference>
<comment type="caution">
    <text evidence="14">The sequence shown here is derived from an EMBL/GenBank/DDBJ whole genome shotgun (WGS) entry which is preliminary data.</text>
</comment>
<dbReference type="PANTHER" id="PTHR48086">
    <property type="entry name" value="SODIUM/PROLINE SYMPORTER-RELATED"/>
    <property type="match status" value="1"/>
</dbReference>
<evidence type="ECO:0000313" key="15">
    <source>
        <dbReference type="EMBL" id="MBS3062855.1"/>
    </source>
</evidence>
<gene>
    <name evidence="14" type="ORF">HA252_03820</name>
    <name evidence="15" type="ORF">J4203_03205</name>
</gene>
<keyword evidence="3" id="KW-0813">Transport</keyword>
<dbReference type="Gene3D" id="1.20.1730.10">
    <property type="entry name" value="Sodium/glucose cotransporter"/>
    <property type="match status" value="1"/>
</dbReference>
<keyword evidence="11" id="KW-0739">Sodium transport</keyword>
<protein>
    <recommendedName>
        <fullName evidence="17">Sodium:solute symporter family protein</fullName>
    </recommendedName>
</protein>
<comment type="similarity">
    <text evidence="2 12">Belongs to the sodium:solute symporter (SSF) (TC 2.A.21) family.</text>
</comment>
<evidence type="ECO:0000313" key="16">
    <source>
        <dbReference type="Proteomes" id="UP000564964"/>
    </source>
</evidence>
<dbReference type="GO" id="GO:0006814">
    <property type="term" value="P:sodium ion transport"/>
    <property type="evidence" value="ECO:0007669"/>
    <property type="project" value="UniProtKB-KW"/>
</dbReference>
<proteinExistence type="inferred from homology"/>
<feature type="transmembrane region" description="Helical" evidence="13">
    <location>
        <begin position="258"/>
        <end position="282"/>
    </location>
</feature>
<evidence type="ECO:0000256" key="13">
    <source>
        <dbReference type="SAM" id="Phobius"/>
    </source>
</evidence>
<dbReference type="Proteomes" id="UP000564964">
    <property type="component" value="Unassembled WGS sequence"/>
</dbReference>
<keyword evidence="10 13" id="KW-0472">Membrane</keyword>
<accession>A0A7J4JGR1</accession>
<feature type="transmembrane region" description="Helical" evidence="13">
    <location>
        <begin position="66"/>
        <end position="85"/>
    </location>
</feature>
<dbReference type="EMBL" id="DUGH01000095">
    <property type="protein sequence ID" value="HIH16504.1"/>
    <property type="molecule type" value="Genomic_DNA"/>
</dbReference>
<dbReference type="Pfam" id="PF00474">
    <property type="entry name" value="SSF"/>
    <property type="match status" value="1"/>
</dbReference>
<feature type="transmembrane region" description="Helical" evidence="13">
    <location>
        <begin position="435"/>
        <end position="457"/>
    </location>
</feature>
<feature type="transmembrane region" description="Helical" evidence="13">
    <location>
        <begin position="218"/>
        <end position="237"/>
    </location>
</feature>
<feature type="transmembrane region" description="Helical" evidence="13">
    <location>
        <begin position="35"/>
        <end position="54"/>
    </location>
</feature>
<name>A0A7J4JGR1_9ARCH</name>
<evidence type="ECO:0000256" key="9">
    <source>
        <dbReference type="ARBA" id="ARBA00023065"/>
    </source>
</evidence>
<keyword evidence="6" id="KW-0769">Symport</keyword>
<keyword evidence="4" id="KW-1003">Cell membrane</keyword>
<evidence type="ECO:0000256" key="4">
    <source>
        <dbReference type="ARBA" id="ARBA00022475"/>
    </source>
</evidence>
<dbReference type="PANTHER" id="PTHR48086:SF3">
    <property type="entry name" value="SODIUM_PROLINE SYMPORTER"/>
    <property type="match status" value="1"/>
</dbReference>
<evidence type="ECO:0000256" key="8">
    <source>
        <dbReference type="ARBA" id="ARBA00023053"/>
    </source>
</evidence>
<feature type="transmembrane region" description="Helical" evidence="13">
    <location>
        <begin position="294"/>
        <end position="320"/>
    </location>
</feature>
<dbReference type="EMBL" id="JAGVWE010000003">
    <property type="protein sequence ID" value="MBS3062855.1"/>
    <property type="molecule type" value="Genomic_DNA"/>
</dbReference>
<evidence type="ECO:0000256" key="10">
    <source>
        <dbReference type="ARBA" id="ARBA00023136"/>
    </source>
</evidence>
<keyword evidence="7 13" id="KW-1133">Transmembrane helix</keyword>
<dbReference type="GO" id="GO:0015293">
    <property type="term" value="F:symporter activity"/>
    <property type="evidence" value="ECO:0007669"/>
    <property type="project" value="UniProtKB-KW"/>
</dbReference>
<evidence type="ECO:0000256" key="1">
    <source>
        <dbReference type="ARBA" id="ARBA00004651"/>
    </source>
</evidence>
<dbReference type="InterPro" id="IPR038377">
    <property type="entry name" value="Na/Glc_symporter_sf"/>
</dbReference>
<feature type="transmembrane region" description="Helical" evidence="13">
    <location>
        <begin position="175"/>
        <end position="198"/>
    </location>
</feature>
<evidence type="ECO:0000313" key="14">
    <source>
        <dbReference type="EMBL" id="HIH16504.1"/>
    </source>
</evidence>
<reference evidence="15" key="3">
    <citation type="submission" date="2021-05" db="EMBL/GenBank/DDBJ databases">
        <title>Protein family content uncovers lineage relationships and bacterial pathway maintenance mechanisms in DPANN archaea.</title>
        <authorList>
            <person name="Castelle C.J."/>
            <person name="Meheust R."/>
            <person name="Jaffe A.L."/>
            <person name="Seitz K."/>
            <person name="Gong X."/>
            <person name="Baker B.J."/>
            <person name="Banfield J.F."/>
        </authorList>
    </citation>
    <scope>NUCLEOTIDE SEQUENCE</scope>
    <source>
        <strain evidence="15">RIFCSPLOWO2_01_FULL_58_19</strain>
    </source>
</reference>
<evidence type="ECO:0000256" key="3">
    <source>
        <dbReference type="ARBA" id="ARBA00022448"/>
    </source>
</evidence>